<dbReference type="Pfam" id="PF00931">
    <property type="entry name" value="NB-ARC"/>
    <property type="match status" value="1"/>
</dbReference>
<dbReference type="PANTHER" id="PTHR45641:SF19">
    <property type="entry name" value="NEPHROCYSTIN-3"/>
    <property type="match status" value="1"/>
</dbReference>
<keyword evidence="1" id="KW-0677">Repeat</keyword>
<evidence type="ECO:0000313" key="6">
    <source>
        <dbReference type="EMBL" id="MBL7626929.1"/>
    </source>
</evidence>
<evidence type="ECO:0000256" key="3">
    <source>
        <dbReference type="PROSITE-ProRule" id="PRU00339"/>
    </source>
</evidence>
<dbReference type="PROSITE" id="PS50005">
    <property type="entry name" value="TPR"/>
    <property type="match status" value="1"/>
</dbReference>
<dbReference type="NCBIfam" id="NF040586">
    <property type="entry name" value="FxSxx_TPR"/>
    <property type="match status" value="1"/>
</dbReference>
<evidence type="ECO:0000313" key="7">
    <source>
        <dbReference type="Proteomes" id="UP000604475"/>
    </source>
</evidence>
<dbReference type="InterPro" id="IPR027417">
    <property type="entry name" value="P-loop_NTPase"/>
</dbReference>
<feature type="domain" description="Effector-associated" evidence="5">
    <location>
        <begin position="4"/>
        <end position="87"/>
    </location>
</feature>
<dbReference type="SMART" id="SM00028">
    <property type="entry name" value="TPR"/>
    <property type="match status" value="10"/>
</dbReference>
<dbReference type="Pfam" id="PF13424">
    <property type="entry name" value="TPR_12"/>
    <property type="match status" value="4"/>
</dbReference>
<evidence type="ECO:0000259" key="5">
    <source>
        <dbReference type="Pfam" id="PF19955"/>
    </source>
</evidence>
<dbReference type="Gene3D" id="1.25.40.10">
    <property type="entry name" value="Tetratricopeptide repeat domain"/>
    <property type="match status" value="3"/>
</dbReference>
<dbReference type="AlphaFoldDB" id="A0A937RDL3"/>
<gene>
    <name evidence="6" type="ORF">I7412_07065</name>
</gene>
<dbReference type="SUPFAM" id="SSF52540">
    <property type="entry name" value="P-loop containing nucleoside triphosphate hydrolases"/>
    <property type="match status" value="1"/>
</dbReference>
<proteinExistence type="predicted"/>
<protein>
    <submittedName>
        <fullName evidence="6">Tetratricopeptide repeat protein</fullName>
    </submittedName>
</protein>
<dbReference type="Pfam" id="PF13374">
    <property type="entry name" value="TPR_10"/>
    <property type="match status" value="2"/>
</dbReference>
<dbReference type="Proteomes" id="UP000604475">
    <property type="component" value="Unassembled WGS sequence"/>
</dbReference>
<reference evidence="6" key="1">
    <citation type="submission" date="2020-12" db="EMBL/GenBank/DDBJ databases">
        <title>Genomic characterization of non-nitrogen-fixing Frankia strains.</title>
        <authorList>
            <person name="Carlos-Shanley C."/>
            <person name="Guerra T."/>
            <person name="Hahn D."/>
        </authorList>
    </citation>
    <scope>NUCLEOTIDE SEQUENCE</scope>
    <source>
        <strain evidence="6">CN6</strain>
    </source>
</reference>
<dbReference type="SUPFAM" id="SSF48452">
    <property type="entry name" value="TPR-like"/>
    <property type="match status" value="4"/>
</dbReference>
<dbReference type="EMBL" id="JAEACQ010000153">
    <property type="protein sequence ID" value="MBL7626929.1"/>
    <property type="molecule type" value="Genomic_DNA"/>
</dbReference>
<feature type="domain" description="NB-ARC" evidence="4">
    <location>
        <begin position="144"/>
        <end position="275"/>
    </location>
</feature>
<evidence type="ECO:0000259" key="4">
    <source>
        <dbReference type="Pfam" id="PF00931"/>
    </source>
</evidence>
<dbReference type="InterPro" id="IPR045430">
    <property type="entry name" value="EAD1"/>
</dbReference>
<evidence type="ECO:0000256" key="1">
    <source>
        <dbReference type="ARBA" id="ARBA00022737"/>
    </source>
</evidence>
<dbReference type="InterPro" id="IPR002182">
    <property type="entry name" value="NB-ARC"/>
</dbReference>
<dbReference type="InterPro" id="IPR019734">
    <property type="entry name" value="TPR_rpt"/>
</dbReference>
<dbReference type="RefSeq" id="WP_203002707.1">
    <property type="nucleotide sequence ID" value="NZ_JADWYU010000039.1"/>
</dbReference>
<accession>A0A937RDL3</accession>
<organism evidence="6 7">
    <name type="scientific">Frankia nepalensis</name>
    <dbReference type="NCBI Taxonomy" id="1836974"/>
    <lineage>
        <taxon>Bacteria</taxon>
        <taxon>Bacillati</taxon>
        <taxon>Actinomycetota</taxon>
        <taxon>Actinomycetes</taxon>
        <taxon>Frankiales</taxon>
        <taxon>Frankiaceae</taxon>
        <taxon>Frankia</taxon>
    </lineage>
</organism>
<dbReference type="Pfam" id="PF19955">
    <property type="entry name" value="EAD1"/>
    <property type="match status" value="1"/>
</dbReference>
<keyword evidence="2 3" id="KW-0802">TPR repeat</keyword>
<keyword evidence="7" id="KW-1185">Reference proteome</keyword>
<comment type="caution">
    <text evidence="6">The sequence shown here is derived from an EMBL/GenBank/DDBJ whole genome shotgun (WGS) entry which is preliminary data.</text>
</comment>
<dbReference type="PANTHER" id="PTHR45641">
    <property type="entry name" value="TETRATRICOPEPTIDE REPEAT PROTEIN (AFU_ORTHOLOGUE AFUA_6G03870)"/>
    <property type="match status" value="1"/>
</dbReference>
<feature type="repeat" description="TPR" evidence="3">
    <location>
        <begin position="711"/>
        <end position="744"/>
    </location>
</feature>
<evidence type="ECO:0000256" key="2">
    <source>
        <dbReference type="ARBA" id="ARBA00022803"/>
    </source>
</evidence>
<sequence length="933" mass="98988">MGAGLTRRQITELAGLFLDVFTVHQLLDEARIPSGDLPWSPFVPRTFWTAVSDQLGHGIAIGGRERLLAVLRGRYPQSSMFAEGAADPAEPASAEAEIPGPGPAVWNPPPRPARFVGRDDQLAELAARLGTGTGANFGTGPVPAVALFGMGGVGKTALAVEYVYRNSEHYDVVWWVPAEQAELVPGHLAELGEQLGLPAGEKPPVVLAELRRRRRNWLLVFDNAQNVATVAPFRPTDRHGRLLVTSRRTGWHTVGAGIEVPTLARAESVALLTAHVRGTDLAADRVAGLLGDLALAVEQAAAFCEQTGTPLDTFADLVENRLDEVIELGFVADRDAEITVATLWDLSVERLTEKTPAAVELLELLALCAAEPLPLDLLAGHPDLLGTGTLAHAAADPLAWARTLGALVSYSLVHRADATIWTHRLVQAATRHRLGHTRRAELAAALVSLLGQDLPAGIVGAPDDWPRWRDLLPHVRAVLAHADQPGDAPPETSTAAATGLAWLYDRAATYLREQGQPGDALALYRRALAIDEATHGGDHRTVARDLNDQAQALHALGRPGEAVPLLQRALAITEAGHGPDHPDVAAVLSTLGLALCALGRPGEALALFQRALAITEAAHGPEHPDVARDVNNQAAALRDLGRAGEALPLYQRARAINESVHGPDHPSVARNLNNEALALRDLGEPGSALPLLARTLAIGEAVHGPDHPAVATALTNQAEVLRDLGRVDEALSIYQRALDIDRSTYGPEHPDVARDLNNQALALRDLGRADEALALLRQVSEIIEATLGTGHPHVATALTNQALALHDLGRASAALPLYQRAVAIAEAVHGAEHPSVAAILTNRAAALRDLGQADEALLQYRRALVIREAAYGPDHPALATDLNNQAVALCDLGRRDEAVAPLRRALAILESALGPDHPYCAAVRANLTSLTGP</sequence>
<name>A0A937RDL3_9ACTN</name>
<dbReference type="GO" id="GO:0043531">
    <property type="term" value="F:ADP binding"/>
    <property type="evidence" value="ECO:0007669"/>
    <property type="project" value="InterPro"/>
</dbReference>
<dbReference type="InterPro" id="IPR011990">
    <property type="entry name" value="TPR-like_helical_dom_sf"/>
</dbReference>
<dbReference type="Gene3D" id="3.40.50.300">
    <property type="entry name" value="P-loop containing nucleotide triphosphate hydrolases"/>
    <property type="match status" value="1"/>
</dbReference>